<keyword evidence="5" id="KW-1185">Reference proteome</keyword>
<dbReference type="EMBL" id="FNUD01000002">
    <property type="protein sequence ID" value="SEE97939.1"/>
    <property type="molecule type" value="Genomic_DNA"/>
</dbReference>
<dbReference type="GO" id="GO:0007165">
    <property type="term" value="P:signal transduction"/>
    <property type="evidence" value="ECO:0007669"/>
    <property type="project" value="InterPro"/>
</dbReference>
<keyword evidence="1" id="KW-0812">Transmembrane</keyword>
<feature type="transmembrane region" description="Helical" evidence="1">
    <location>
        <begin position="299"/>
        <end position="323"/>
    </location>
</feature>
<protein>
    <submittedName>
        <fullName evidence="4">Diguanylate cyclase (GGDEF) domain-containing protein</fullName>
    </submittedName>
</protein>
<dbReference type="PROSITE" id="PS50887">
    <property type="entry name" value="GGDEF"/>
    <property type="match status" value="1"/>
</dbReference>
<dbReference type="PANTHER" id="PTHR46663">
    <property type="entry name" value="DIGUANYLATE CYCLASE DGCT-RELATED"/>
    <property type="match status" value="1"/>
</dbReference>
<evidence type="ECO:0000256" key="1">
    <source>
        <dbReference type="SAM" id="Phobius"/>
    </source>
</evidence>
<dbReference type="InterPro" id="IPR003660">
    <property type="entry name" value="HAMP_dom"/>
</dbReference>
<dbReference type="AlphaFoldDB" id="A0A0J6G058"/>
<keyword evidence="1" id="KW-1133">Transmembrane helix</keyword>
<evidence type="ECO:0000259" key="2">
    <source>
        <dbReference type="PROSITE" id="PS50885"/>
    </source>
</evidence>
<dbReference type="OrthoDB" id="9812260at2"/>
<dbReference type="SMART" id="SM00267">
    <property type="entry name" value="GGDEF"/>
    <property type="match status" value="1"/>
</dbReference>
<name>A0A0J6G058_PSEDM</name>
<dbReference type="PATRIC" id="fig|882211.3.peg.4207"/>
<evidence type="ECO:0000259" key="3">
    <source>
        <dbReference type="PROSITE" id="PS50887"/>
    </source>
</evidence>
<gene>
    <name evidence="4" type="ORF">SAMN04489800_3294</name>
</gene>
<evidence type="ECO:0000313" key="4">
    <source>
        <dbReference type="EMBL" id="SEE97939.1"/>
    </source>
</evidence>
<dbReference type="Pfam" id="PF00990">
    <property type="entry name" value="GGDEF"/>
    <property type="match status" value="1"/>
</dbReference>
<feature type="domain" description="GGDEF" evidence="3">
    <location>
        <begin position="409"/>
        <end position="543"/>
    </location>
</feature>
<dbReference type="PANTHER" id="PTHR46663:SF3">
    <property type="entry name" value="SLL0267 PROTEIN"/>
    <property type="match status" value="1"/>
</dbReference>
<dbReference type="Gene3D" id="3.30.450.20">
    <property type="entry name" value="PAS domain"/>
    <property type="match status" value="1"/>
</dbReference>
<dbReference type="InterPro" id="IPR052163">
    <property type="entry name" value="DGC-Regulatory_Protein"/>
</dbReference>
<feature type="domain" description="HAMP" evidence="2">
    <location>
        <begin position="320"/>
        <end position="373"/>
    </location>
</feature>
<dbReference type="CDD" id="cd01949">
    <property type="entry name" value="GGDEF"/>
    <property type="match status" value="1"/>
</dbReference>
<dbReference type="SUPFAM" id="SSF55073">
    <property type="entry name" value="Nucleotide cyclase"/>
    <property type="match status" value="1"/>
</dbReference>
<keyword evidence="1" id="KW-0472">Membrane</keyword>
<dbReference type="NCBIfam" id="TIGR00254">
    <property type="entry name" value="GGDEF"/>
    <property type="match status" value="1"/>
</dbReference>
<sequence>MPKKYYLLLKPSKILNSIVTRLLLVALCIVIFGAVIREYALTKFLHEELSTVVKKQQLALATYVAHDIDRKITQRQMLIQRLAVSLPIDLIAQPGKLSVWLKEHYEYQVLFSVGLFIVSPDGQLLAGYPAQKGQATVHYSDRDYIEAGRAGRSLIGRPELAGGLKEPMLPIAAPIFNDTGKVQAILVGFTALAAPGFMELLLNKSMDNPAGWVKVVFPKDKMLVTFSALGITLKSTPAPGINTLYDSAVAGFRGAGLTTNSGGVEVVSAMASVPSTGWFVVASLPNKEAFALVSRVQIFLIKGAVVAIFLFAILSSAGLYIVFRHLFHAVAQADRMTRDEIPLAPIPVVYNDEIGHLITAFNRLLLKLNENQTELKRIALHDPLTGLPNRAYLSARLRQVLTLAQRQHTVVALLFMDLDGFKYINDTLGHEAGDEVLRQVTKRFSSIIRESDTLARIGGDEFIVVATDLGDNAEDTAHTIAAKCIDALSSPFFIAGEVCVVGVSIGVALGDGDSSSDELLLAADQVMYQVKKAGRGRYMACRV</sequence>
<dbReference type="InterPro" id="IPR043128">
    <property type="entry name" value="Rev_trsase/Diguanyl_cyclase"/>
</dbReference>
<dbReference type="Proteomes" id="UP000183613">
    <property type="component" value="Unassembled WGS sequence"/>
</dbReference>
<dbReference type="GO" id="GO:0016020">
    <property type="term" value="C:membrane"/>
    <property type="evidence" value="ECO:0007669"/>
    <property type="project" value="InterPro"/>
</dbReference>
<comment type="caution">
    <text evidence="4">The sequence shown here is derived from an EMBL/GenBank/DDBJ whole genome shotgun (WGS) entry which is preliminary data.</text>
</comment>
<reference evidence="4" key="1">
    <citation type="submission" date="2016-10" db="EMBL/GenBank/DDBJ databases">
        <authorList>
            <person name="Varghese N."/>
            <person name="Submissions S."/>
        </authorList>
    </citation>
    <scope>NUCLEOTIDE SEQUENCE [LARGE SCALE GENOMIC DNA]</scope>
    <source>
        <strain evidence="4">LMG 25555</strain>
    </source>
</reference>
<dbReference type="RefSeq" id="WP_048361793.1">
    <property type="nucleotide sequence ID" value="NZ_FNUD01000002.1"/>
</dbReference>
<feature type="transmembrane region" description="Helical" evidence="1">
    <location>
        <begin position="14"/>
        <end position="36"/>
    </location>
</feature>
<dbReference type="PROSITE" id="PS50885">
    <property type="entry name" value="HAMP"/>
    <property type="match status" value="1"/>
</dbReference>
<dbReference type="InterPro" id="IPR000160">
    <property type="entry name" value="GGDEF_dom"/>
</dbReference>
<dbReference type="Gene3D" id="6.10.340.10">
    <property type="match status" value="1"/>
</dbReference>
<dbReference type="Gene3D" id="3.30.70.270">
    <property type="match status" value="1"/>
</dbReference>
<organism evidence="4 5">
    <name type="scientific">Pseudomonas deceptionensis</name>
    <dbReference type="NCBI Taxonomy" id="882211"/>
    <lineage>
        <taxon>Bacteria</taxon>
        <taxon>Pseudomonadati</taxon>
        <taxon>Pseudomonadota</taxon>
        <taxon>Gammaproteobacteria</taxon>
        <taxon>Pseudomonadales</taxon>
        <taxon>Pseudomonadaceae</taxon>
        <taxon>Pseudomonas</taxon>
    </lineage>
</organism>
<proteinExistence type="predicted"/>
<accession>A0A0J6G058</accession>
<evidence type="ECO:0000313" key="5">
    <source>
        <dbReference type="Proteomes" id="UP000183613"/>
    </source>
</evidence>
<dbReference type="InterPro" id="IPR029787">
    <property type="entry name" value="Nucleotide_cyclase"/>
</dbReference>